<feature type="region of interest" description="Disordered" evidence="1">
    <location>
        <begin position="1"/>
        <end position="23"/>
    </location>
</feature>
<reference evidence="2 3" key="1">
    <citation type="submission" date="2024-06" db="EMBL/GenBank/DDBJ databases">
        <title>A chromosome level genome sequence of Diviner's sage (Salvia divinorum).</title>
        <authorList>
            <person name="Ford S.A."/>
            <person name="Ro D.-K."/>
            <person name="Ness R.W."/>
            <person name="Phillips M.A."/>
        </authorList>
    </citation>
    <scope>NUCLEOTIDE SEQUENCE [LARGE SCALE GENOMIC DNA]</scope>
    <source>
        <strain evidence="2">SAF-2024a</strain>
        <tissue evidence="2">Leaf</tissue>
    </source>
</reference>
<sequence>MVSSASKDCIDSSSSFSNRTFSSTPRRDFTFWISRLPSSSTADEIAASAAISIDISLGFLRDGGEETNGTTMIK</sequence>
<name>A0ABD1H6R3_SALDI</name>
<gene>
    <name evidence="2" type="ORF">AAHA92_12961</name>
</gene>
<dbReference type="AlphaFoldDB" id="A0ABD1H6R3"/>
<keyword evidence="3" id="KW-1185">Reference proteome</keyword>
<protein>
    <submittedName>
        <fullName evidence="2">Uncharacterized protein</fullName>
    </submittedName>
</protein>
<evidence type="ECO:0000313" key="3">
    <source>
        <dbReference type="Proteomes" id="UP001567538"/>
    </source>
</evidence>
<comment type="caution">
    <text evidence="2">The sequence shown here is derived from an EMBL/GenBank/DDBJ whole genome shotgun (WGS) entry which is preliminary data.</text>
</comment>
<evidence type="ECO:0000313" key="2">
    <source>
        <dbReference type="EMBL" id="KAL1552120.1"/>
    </source>
</evidence>
<dbReference type="EMBL" id="JBEAFC010000006">
    <property type="protein sequence ID" value="KAL1552120.1"/>
    <property type="molecule type" value="Genomic_DNA"/>
</dbReference>
<organism evidence="2 3">
    <name type="scientific">Salvia divinorum</name>
    <name type="common">Maria pastora</name>
    <name type="synonym">Diviner's sage</name>
    <dbReference type="NCBI Taxonomy" id="28513"/>
    <lineage>
        <taxon>Eukaryota</taxon>
        <taxon>Viridiplantae</taxon>
        <taxon>Streptophyta</taxon>
        <taxon>Embryophyta</taxon>
        <taxon>Tracheophyta</taxon>
        <taxon>Spermatophyta</taxon>
        <taxon>Magnoliopsida</taxon>
        <taxon>eudicotyledons</taxon>
        <taxon>Gunneridae</taxon>
        <taxon>Pentapetalae</taxon>
        <taxon>asterids</taxon>
        <taxon>lamiids</taxon>
        <taxon>Lamiales</taxon>
        <taxon>Lamiaceae</taxon>
        <taxon>Nepetoideae</taxon>
        <taxon>Mentheae</taxon>
        <taxon>Salviinae</taxon>
        <taxon>Salvia</taxon>
        <taxon>Salvia subgen. Calosphace</taxon>
    </lineage>
</organism>
<dbReference type="Proteomes" id="UP001567538">
    <property type="component" value="Unassembled WGS sequence"/>
</dbReference>
<evidence type="ECO:0000256" key="1">
    <source>
        <dbReference type="SAM" id="MobiDB-lite"/>
    </source>
</evidence>
<proteinExistence type="predicted"/>
<accession>A0ABD1H6R3</accession>